<feature type="chain" id="PRO_5045947314" description="DUF4232 domain-containing protein" evidence="1">
    <location>
        <begin position="26"/>
        <end position="171"/>
    </location>
</feature>
<evidence type="ECO:0000313" key="3">
    <source>
        <dbReference type="EMBL" id="GHI17473.1"/>
    </source>
</evidence>
<reference evidence="4" key="1">
    <citation type="submission" date="2020-09" db="EMBL/GenBank/DDBJ databases">
        <title>Whole genome shotgun sequence of Streptomyces cinnamonensis NBRC 15873.</title>
        <authorList>
            <person name="Komaki H."/>
            <person name="Tamura T."/>
        </authorList>
    </citation>
    <scope>NUCLEOTIDE SEQUENCE [LARGE SCALE GENOMIC DNA]</scope>
    <source>
        <strain evidence="4">NBRC 15873</strain>
    </source>
</reference>
<dbReference type="RefSeq" id="WP_051735121.1">
    <property type="nucleotide sequence ID" value="NZ_BMRU01000029.1"/>
</dbReference>
<protein>
    <recommendedName>
        <fullName evidence="2">DUF4232 domain-containing protein</fullName>
    </recommendedName>
</protein>
<accession>A0ABQ3NXG1</accession>
<keyword evidence="1" id="KW-0732">Signal</keyword>
<feature type="domain" description="DUF4232" evidence="2">
    <location>
        <begin position="36"/>
        <end position="167"/>
    </location>
</feature>
<sequence length="171" mass="16675">MARIVKRAAALVTVALLGVTAPATVATAAAAPVPACRGGQLAAGGAERVGADAFRVTVVNEGPGPCVLRGHPTVALAGQGAPSRAKSLSVTRQGPARPVQLAAGAAAQTRISFVPVLGEADGYCASGAEPFAAPSMVIGAAGARLQLAPDDGGNFALCGTTVRATAFRPAP</sequence>
<feature type="signal peptide" evidence="1">
    <location>
        <begin position="1"/>
        <end position="25"/>
    </location>
</feature>
<comment type="caution">
    <text evidence="3">The sequence shown here is derived from an EMBL/GenBank/DDBJ whole genome shotgun (WGS) entry which is preliminary data.</text>
</comment>
<evidence type="ECO:0000259" key="2">
    <source>
        <dbReference type="Pfam" id="PF14016"/>
    </source>
</evidence>
<dbReference type="EMBL" id="BNDV01000017">
    <property type="protein sequence ID" value="GHI17473.1"/>
    <property type="molecule type" value="Genomic_DNA"/>
</dbReference>
<proteinExistence type="predicted"/>
<evidence type="ECO:0000256" key="1">
    <source>
        <dbReference type="SAM" id="SignalP"/>
    </source>
</evidence>
<dbReference type="Proteomes" id="UP000660554">
    <property type="component" value="Unassembled WGS sequence"/>
</dbReference>
<dbReference type="Pfam" id="PF14016">
    <property type="entry name" value="DUF4232"/>
    <property type="match status" value="1"/>
</dbReference>
<organism evidence="3 4">
    <name type="scientific">Streptomyces virginiae</name>
    <name type="common">Streptomyces cinnamonensis</name>
    <dbReference type="NCBI Taxonomy" id="1961"/>
    <lineage>
        <taxon>Bacteria</taxon>
        <taxon>Bacillati</taxon>
        <taxon>Actinomycetota</taxon>
        <taxon>Actinomycetes</taxon>
        <taxon>Kitasatosporales</taxon>
        <taxon>Streptomycetaceae</taxon>
        <taxon>Streptomyces</taxon>
    </lineage>
</organism>
<name>A0ABQ3NXG1_STRVG</name>
<evidence type="ECO:0000313" key="4">
    <source>
        <dbReference type="Proteomes" id="UP000660554"/>
    </source>
</evidence>
<gene>
    <name evidence="3" type="ORF">Scinn_69360</name>
</gene>
<dbReference type="InterPro" id="IPR025326">
    <property type="entry name" value="DUF4232"/>
</dbReference>
<keyword evidence="4" id="KW-1185">Reference proteome</keyword>
<dbReference type="GeneID" id="86959221"/>